<protein>
    <submittedName>
        <fullName evidence="1">Carbohydrate-binding domain-containing protein</fullName>
    </submittedName>
</protein>
<organism evidence="1 2">
    <name type="scientific">Gemmatimonas aurantiaca</name>
    <dbReference type="NCBI Taxonomy" id="173480"/>
    <lineage>
        <taxon>Bacteria</taxon>
        <taxon>Pseudomonadati</taxon>
        <taxon>Gemmatimonadota</taxon>
        <taxon>Gemmatimonadia</taxon>
        <taxon>Gemmatimonadales</taxon>
        <taxon>Gemmatimonadaceae</taxon>
        <taxon>Gemmatimonas</taxon>
    </lineage>
</organism>
<dbReference type="Proteomes" id="UP000264071">
    <property type="component" value="Unassembled WGS sequence"/>
</dbReference>
<gene>
    <name evidence="1" type="ORF">DGD08_13690</name>
</gene>
<accession>A0A3D4VBZ3</accession>
<dbReference type="EMBL" id="DPIY01000010">
    <property type="protein sequence ID" value="HCT58252.1"/>
    <property type="molecule type" value="Genomic_DNA"/>
</dbReference>
<reference evidence="1 2" key="1">
    <citation type="journal article" date="2018" name="Nat. Biotechnol.">
        <title>A standardized bacterial taxonomy based on genome phylogeny substantially revises the tree of life.</title>
        <authorList>
            <person name="Parks D.H."/>
            <person name="Chuvochina M."/>
            <person name="Waite D.W."/>
            <person name="Rinke C."/>
            <person name="Skarshewski A."/>
            <person name="Chaumeil P.A."/>
            <person name="Hugenholtz P."/>
        </authorList>
    </citation>
    <scope>NUCLEOTIDE SEQUENCE [LARGE SCALE GENOMIC DNA]</scope>
    <source>
        <strain evidence="1">UBA8844</strain>
    </source>
</reference>
<dbReference type="OMA" id="QPSILMY"/>
<evidence type="ECO:0000313" key="2">
    <source>
        <dbReference type="Proteomes" id="UP000264071"/>
    </source>
</evidence>
<name>A0A3D4VBZ3_9BACT</name>
<sequence length="619" mass="61875">MTQPSPLASTPVRRPHCPTILRATRRSSMWTLLAGLFVGACGTDGSELTSPTDGDGSTSGTGTTFAVASPSCSEEAKLTNAYTVASAMAKNTVDHEVTSDYTIDGVTATTIALSGTTATITGNGASISGNTVTIGAAGTYRLSGTMTDGQVFVSTADTGLVRLVLDGASITRSTDTPLYVSRAKRAAIVLVNGTTNTLQDGTSYPTGAEQNAPLYSKVNLSIGGEGALTVTGKIAHGIHSKDGLVIRSGRVTVTAAEDGIRGKDYLVVRGGTIGVTAGGDALKSNEDGDAALGYVLIAGGTLTLTAGNDAVQAETDLLMTGGTITAVTRGGSSTVIPDTLSAKGLKAGVMFVADGGTATLNTADDGLHSNANLVVNGGTFTISTGDDGVHADSAVTINGGSIDVTKSYEGIEAGTADMTFNGGRVRVVASDDGINLSGDGDGARGTGNYTIRINGGRITSLSGGDGIDSNSAIAMTGGCLLVAGPQSGANPAIDYDRTFVMTGGFLVGTGSTNMAQAPGTASTQPSIQFTFGSTRTAGGILHIQTSAGVSVLDLAPVKGYQSLVVSSPLLTVGGSYKLYSGGTESGTAVDGLYTGGQYTLGTLVQTFTLAGVTNRITVP</sequence>
<evidence type="ECO:0000313" key="1">
    <source>
        <dbReference type="EMBL" id="HCT58252.1"/>
    </source>
</evidence>
<proteinExistence type="predicted"/>
<dbReference type="AlphaFoldDB" id="A0A3D4VBZ3"/>
<dbReference type="InterPro" id="IPR025584">
    <property type="entry name" value="Cthe_2159"/>
</dbReference>
<dbReference type="Pfam" id="PF14262">
    <property type="entry name" value="Cthe_2159"/>
    <property type="match status" value="1"/>
</dbReference>
<comment type="caution">
    <text evidence="1">The sequence shown here is derived from an EMBL/GenBank/DDBJ whole genome shotgun (WGS) entry which is preliminary data.</text>
</comment>